<dbReference type="CDD" id="cd00866">
    <property type="entry name" value="PEBP_euk"/>
    <property type="match status" value="1"/>
</dbReference>
<dbReference type="InterPro" id="IPR036610">
    <property type="entry name" value="PEBP-like_sf"/>
</dbReference>
<dbReference type="FunFam" id="3.90.280.10:FF:000001">
    <property type="entry name" value="Terminal flower 1"/>
    <property type="match status" value="1"/>
</dbReference>
<comment type="similarity">
    <text evidence="1">Belongs to the phosphatidylethanolamine-binding protein family.</text>
</comment>
<accession>A0A1B1LTF2</accession>
<dbReference type="Gene3D" id="3.90.280.10">
    <property type="entry name" value="PEBP-like"/>
    <property type="match status" value="1"/>
</dbReference>
<dbReference type="Pfam" id="PF01161">
    <property type="entry name" value="PBP"/>
    <property type="match status" value="1"/>
</dbReference>
<evidence type="ECO:0000313" key="2">
    <source>
        <dbReference type="EMBL" id="ANS56330.1"/>
    </source>
</evidence>
<name>A0A1B1LTF2_9CONI</name>
<dbReference type="PANTHER" id="PTHR11362:SF82">
    <property type="entry name" value="PHOSPHATIDYLETHANOLAMINE-BINDING PROTEIN 4"/>
    <property type="match status" value="1"/>
</dbReference>
<protein>
    <submittedName>
        <fullName evidence="2">TFL1-like protein</fullName>
    </submittedName>
</protein>
<sequence>MSRLTEPMILSRVIGDVLDVFTPTIKMSVVYNANFQVKNGFELMPSTVVEPPQVEVVDGDLRSFFTLVMTDPDAPSPSDPTGREYLHWLVTDIPGTLSNSYGRAIVSYENPRPMIGIHRYVFALFKQKGKGAVESPPSRHHFNTRQFAECNGLGLPVAAVYFNCQRETAARRR</sequence>
<dbReference type="AlphaFoldDB" id="A0A1B1LTF2"/>
<dbReference type="InterPro" id="IPR008914">
    <property type="entry name" value="PEBP"/>
</dbReference>
<dbReference type="SUPFAM" id="SSF49777">
    <property type="entry name" value="PEBP-like"/>
    <property type="match status" value="1"/>
</dbReference>
<dbReference type="PANTHER" id="PTHR11362">
    <property type="entry name" value="PHOSPHATIDYLETHANOLAMINE-BINDING PROTEIN"/>
    <property type="match status" value="1"/>
</dbReference>
<organism evidence="2">
    <name type="scientific">Cephalotaxus sinensis</name>
    <dbReference type="NCBI Taxonomy" id="89484"/>
    <lineage>
        <taxon>Eukaryota</taxon>
        <taxon>Viridiplantae</taxon>
        <taxon>Streptophyta</taxon>
        <taxon>Embryophyta</taxon>
        <taxon>Tracheophyta</taxon>
        <taxon>Spermatophyta</taxon>
        <taxon>Pinopsida</taxon>
        <taxon>Pinidae</taxon>
        <taxon>Conifers II</taxon>
        <taxon>Cupressales</taxon>
        <taxon>Taxaceae</taxon>
        <taxon>Cephalotaxus</taxon>
    </lineage>
</organism>
<dbReference type="PROSITE" id="PS01220">
    <property type="entry name" value="PBP"/>
    <property type="match status" value="1"/>
</dbReference>
<evidence type="ECO:0000256" key="1">
    <source>
        <dbReference type="ARBA" id="ARBA00007091"/>
    </source>
</evidence>
<reference evidence="2" key="2">
    <citation type="submission" date="2016-05" db="EMBL/GenBank/DDBJ databases">
        <authorList>
            <person name="Lavstsen T."/>
            <person name="Jespersen J.S."/>
        </authorList>
    </citation>
    <scope>NUCLEOTIDE SEQUENCE</scope>
    <source>
        <strain evidence="2">2</strain>
    </source>
</reference>
<proteinExistence type="evidence at transcript level"/>
<dbReference type="InterPro" id="IPR001858">
    <property type="entry name" value="Phosphatidylethanolamine-bd_CS"/>
</dbReference>
<dbReference type="InterPro" id="IPR035810">
    <property type="entry name" value="PEBP_euk"/>
</dbReference>
<reference evidence="2" key="1">
    <citation type="journal article" date="2016" name="New Phytol.">
        <title>Revisiting the phosphatidylethanolamine-binding protein (PEBP) gene family reveals cryptic FLOWERING LOCUS T gene homologs in gymnosperms and sheds new light on functional evolution.</title>
        <authorList>
            <person name="Liu Y.Y."/>
            <person name="Yang K.Z."/>
            <person name="Wei X.X."/>
            <person name="Wang X.Q."/>
        </authorList>
    </citation>
    <scope>NUCLEOTIDE SEQUENCE</scope>
    <source>
        <strain evidence="2">2</strain>
    </source>
</reference>
<dbReference type="EMBL" id="KX270264">
    <property type="protein sequence ID" value="ANS56330.1"/>
    <property type="molecule type" value="mRNA"/>
</dbReference>